<reference evidence="4" key="2">
    <citation type="submission" date="2020-09" db="EMBL/GenBank/DDBJ databases">
        <authorList>
            <person name="Sun Q."/>
            <person name="Sedlacek I."/>
        </authorList>
    </citation>
    <scope>NUCLEOTIDE SEQUENCE</scope>
    <source>
        <strain evidence="4">CCM 7684</strain>
    </source>
</reference>
<dbReference type="Proteomes" id="UP000602745">
    <property type="component" value="Unassembled WGS sequence"/>
</dbReference>
<feature type="transmembrane region" description="Helical" evidence="2">
    <location>
        <begin position="201"/>
        <end position="224"/>
    </location>
</feature>
<comment type="caution">
    <text evidence="4">The sequence shown here is derived from an EMBL/GenBank/DDBJ whole genome shotgun (WGS) entry which is preliminary data.</text>
</comment>
<dbReference type="InterPro" id="IPR000620">
    <property type="entry name" value="EamA_dom"/>
</dbReference>
<evidence type="ECO:0000313" key="5">
    <source>
        <dbReference type="Proteomes" id="UP000602745"/>
    </source>
</evidence>
<feature type="transmembrane region" description="Helical" evidence="2">
    <location>
        <begin position="91"/>
        <end position="110"/>
    </location>
</feature>
<feature type="domain" description="EamA" evidence="3">
    <location>
        <begin position="29"/>
        <end position="161"/>
    </location>
</feature>
<dbReference type="RefSeq" id="WP_188410937.1">
    <property type="nucleotide sequence ID" value="NZ_BMCP01000006.1"/>
</dbReference>
<feature type="transmembrane region" description="Helical" evidence="2">
    <location>
        <begin position="284"/>
        <end position="302"/>
    </location>
</feature>
<dbReference type="AlphaFoldDB" id="A0A8J3E065"/>
<feature type="transmembrane region" description="Helical" evidence="2">
    <location>
        <begin position="29"/>
        <end position="48"/>
    </location>
</feature>
<keyword evidence="2" id="KW-0472">Membrane</keyword>
<feature type="transmembrane region" description="Helical" evidence="2">
    <location>
        <begin position="122"/>
        <end position="139"/>
    </location>
</feature>
<dbReference type="InterPro" id="IPR037185">
    <property type="entry name" value="EmrE-like"/>
</dbReference>
<name>A0A8J3E065_9RHOB</name>
<evidence type="ECO:0000256" key="1">
    <source>
        <dbReference type="SAM" id="MobiDB-lite"/>
    </source>
</evidence>
<keyword evidence="2" id="KW-0812">Transmembrane</keyword>
<dbReference type="PANTHER" id="PTHR22911">
    <property type="entry name" value="ACYL-MALONYL CONDENSING ENZYME-RELATED"/>
    <property type="match status" value="1"/>
</dbReference>
<feature type="transmembrane region" description="Helical" evidence="2">
    <location>
        <begin position="230"/>
        <end position="250"/>
    </location>
</feature>
<evidence type="ECO:0000313" key="4">
    <source>
        <dbReference type="EMBL" id="GGE53450.1"/>
    </source>
</evidence>
<feature type="transmembrane region" description="Helical" evidence="2">
    <location>
        <begin position="257"/>
        <end position="278"/>
    </location>
</feature>
<dbReference type="SUPFAM" id="SSF103481">
    <property type="entry name" value="Multidrug resistance efflux transporter EmrE"/>
    <property type="match status" value="2"/>
</dbReference>
<gene>
    <name evidence="4" type="ORF">GCM10007276_33100</name>
</gene>
<feature type="transmembrane region" description="Helical" evidence="2">
    <location>
        <begin position="146"/>
        <end position="165"/>
    </location>
</feature>
<protein>
    <recommendedName>
        <fullName evidence="3">EamA domain-containing protein</fullName>
    </recommendedName>
</protein>
<proteinExistence type="predicted"/>
<evidence type="ECO:0000256" key="2">
    <source>
        <dbReference type="SAM" id="Phobius"/>
    </source>
</evidence>
<accession>A0A8J3E065</accession>
<keyword evidence="2" id="KW-1133">Transmembrane helix</keyword>
<feature type="region of interest" description="Disordered" evidence="1">
    <location>
        <begin position="1"/>
        <end position="21"/>
    </location>
</feature>
<dbReference type="PANTHER" id="PTHR22911:SF103">
    <property type="entry name" value="BLR2811 PROTEIN"/>
    <property type="match status" value="1"/>
</dbReference>
<feature type="transmembrane region" description="Helical" evidence="2">
    <location>
        <begin position="171"/>
        <end position="189"/>
    </location>
</feature>
<organism evidence="4 5">
    <name type="scientific">Agaricicola taiwanensis</name>
    <dbReference type="NCBI Taxonomy" id="591372"/>
    <lineage>
        <taxon>Bacteria</taxon>
        <taxon>Pseudomonadati</taxon>
        <taxon>Pseudomonadota</taxon>
        <taxon>Alphaproteobacteria</taxon>
        <taxon>Rhodobacterales</taxon>
        <taxon>Paracoccaceae</taxon>
        <taxon>Agaricicola</taxon>
    </lineage>
</organism>
<feature type="transmembrane region" description="Helical" evidence="2">
    <location>
        <begin position="60"/>
        <end position="79"/>
    </location>
</feature>
<dbReference type="GO" id="GO:0016020">
    <property type="term" value="C:membrane"/>
    <property type="evidence" value="ECO:0007669"/>
    <property type="project" value="InterPro"/>
</dbReference>
<dbReference type="Pfam" id="PF00892">
    <property type="entry name" value="EamA"/>
    <property type="match status" value="2"/>
</dbReference>
<sequence length="313" mass="34206">MSAVDPAGFPSEPSQPVVAPDDARRTRRLAIALMCGGLLMFALLDAVAKYLGQVHDPVQIAWVRYASHLLIAVVIVNPLTMPGSWRSGRPMLQFLRSVLLAGTTTLNFMALQELRMDETMSIVFATPLLVAIFAGPLLGEWVGPRRLAAIMVGFIGVLLVTRPGVGEWKIAYLYAFANAVCYAFYNILTRMVGARDSVWTSFFYMPMFGMALLAPALPSVWVWPGSTFDWGLLLFTGVLGGSGHLMLIIAHKRAPAGVLAPYIFSQIIWMIALGWTIFGDTPDLWTLSGTAVVISSGLYLFARERTVKSATDM</sequence>
<keyword evidence="5" id="KW-1185">Reference proteome</keyword>
<dbReference type="EMBL" id="BMCP01000006">
    <property type="protein sequence ID" value="GGE53450.1"/>
    <property type="molecule type" value="Genomic_DNA"/>
</dbReference>
<reference evidence="4" key="1">
    <citation type="journal article" date="2014" name="Int. J. Syst. Evol. Microbiol.">
        <title>Complete genome sequence of Corynebacterium casei LMG S-19264T (=DSM 44701T), isolated from a smear-ripened cheese.</title>
        <authorList>
            <consortium name="US DOE Joint Genome Institute (JGI-PGF)"/>
            <person name="Walter F."/>
            <person name="Albersmeier A."/>
            <person name="Kalinowski J."/>
            <person name="Ruckert C."/>
        </authorList>
    </citation>
    <scope>NUCLEOTIDE SEQUENCE</scope>
    <source>
        <strain evidence="4">CCM 7684</strain>
    </source>
</reference>
<evidence type="ECO:0000259" key="3">
    <source>
        <dbReference type="Pfam" id="PF00892"/>
    </source>
</evidence>
<feature type="domain" description="EamA" evidence="3">
    <location>
        <begin position="170"/>
        <end position="296"/>
    </location>
</feature>